<keyword evidence="1" id="KW-0812">Transmembrane</keyword>
<evidence type="ECO:0000313" key="2">
    <source>
        <dbReference type="EMBL" id="KAJ7762760.1"/>
    </source>
</evidence>
<evidence type="ECO:0000313" key="3">
    <source>
        <dbReference type="Proteomes" id="UP001215280"/>
    </source>
</evidence>
<organism evidence="2 3">
    <name type="scientific">Mycena maculata</name>
    <dbReference type="NCBI Taxonomy" id="230809"/>
    <lineage>
        <taxon>Eukaryota</taxon>
        <taxon>Fungi</taxon>
        <taxon>Dikarya</taxon>
        <taxon>Basidiomycota</taxon>
        <taxon>Agaricomycotina</taxon>
        <taxon>Agaricomycetes</taxon>
        <taxon>Agaricomycetidae</taxon>
        <taxon>Agaricales</taxon>
        <taxon>Marasmiineae</taxon>
        <taxon>Mycenaceae</taxon>
        <taxon>Mycena</taxon>
    </lineage>
</organism>
<protein>
    <submittedName>
        <fullName evidence="2">Uncharacterized protein</fullName>
    </submittedName>
</protein>
<dbReference type="Proteomes" id="UP001215280">
    <property type="component" value="Unassembled WGS sequence"/>
</dbReference>
<accession>A0AAD7JG80</accession>
<dbReference type="EMBL" id="JARJLG010000042">
    <property type="protein sequence ID" value="KAJ7762760.1"/>
    <property type="molecule type" value="Genomic_DNA"/>
</dbReference>
<keyword evidence="1" id="KW-0472">Membrane</keyword>
<feature type="transmembrane region" description="Helical" evidence="1">
    <location>
        <begin position="6"/>
        <end position="26"/>
    </location>
</feature>
<gene>
    <name evidence="2" type="ORF">DFH07DRAFT_813364</name>
</gene>
<evidence type="ECO:0000256" key="1">
    <source>
        <dbReference type="SAM" id="Phobius"/>
    </source>
</evidence>
<keyword evidence="1" id="KW-1133">Transmembrane helix</keyword>
<dbReference type="AlphaFoldDB" id="A0AAD7JG80"/>
<comment type="caution">
    <text evidence="2">The sequence shown here is derived from an EMBL/GenBank/DDBJ whole genome shotgun (WGS) entry which is preliminary data.</text>
</comment>
<keyword evidence="3" id="KW-1185">Reference proteome</keyword>
<sequence length="112" mass="12333">MEQIWAPGIIAYMFLNLAVFMFSQAVQRQSKVKKRETLPRLRDFLRAARLAGKNQYIDVMIGVKGFGSKTLREVGQDSALPDAQLIRGEGGNRRYGAGKGGGIDGIVARSFT</sequence>
<reference evidence="2" key="1">
    <citation type="submission" date="2023-03" db="EMBL/GenBank/DDBJ databases">
        <title>Massive genome expansion in bonnet fungi (Mycena s.s.) driven by repeated elements and novel gene families across ecological guilds.</title>
        <authorList>
            <consortium name="Lawrence Berkeley National Laboratory"/>
            <person name="Harder C.B."/>
            <person name="Miyauchi S."/>
            <person name="Viragh M."/>
            <person name="Kuo A."/>
            <person name="Thoen E."/>
            <person name="Andreopoulos B."/>
            <person name="Lu D."/>
            <person name="Skrede I."/>
            <person name="Drula E."/>
            <person name="Henrissat B."/>
            <person name="Morin E."/>
            <person name="Kohler A."/>
            <person name="Barry K."/>
            <person name="LaButti K."/>
            <person name="Morin E."/>
            <person name="Salamov A."/>
            <person name="Lipzen A."/>
            <person name="Mereny Z."/>
            <person name="Hegedus B."/>
            <person name="Baldrian P."/>
            <person name="Stursova M."/>
            <person name="Weitz H."/>
            <person name="Taylor A."/>
            <person name="Grigoriev I.V."/>
            <person name="Nagy L.G."/>
            <person name="Martin F."/>
            <person name="Kauserud H."/>
        </authorList>
    </citation>
    <scope>NUCLEOTIDE SEQUENCE</scope>
    <source>
        <strain evidence="2">CBHHK188m</strain>
    </source>
</reference>
<name>A0AAD7JG80_9AGAR</name>
<proteinExistence type="predicted"/>